<accession>A0ACC0LLZ0</accession>
<reference evidence="1" key="1">
    <citation type="submission" date="2022-02" db="EMBL/GenBank/DDBJ databases">
        <title>Plant Genome Project.</title>
        <authorList>
            <person name="Zhang R.-G."/>
        </authorList>
    </citation>
    <scope>NUCLEOTIDE SEQUENCE</scope>
    <source>
        <strain evidence="1">AT1</strain>
    </source>
</reference>
<dbReference type="EMBL" id="CM046399">
    <property type="protein sequence ID" value="KAI8529766.1"/>
    <property type="molecule type" value="Genomic_DNA"/>
</dbReference>
<dbReference type="Proteomes" id="UP001062846">
    <property type="component" value="Chromosome 12"/>
</dbReference>
<keyword evidence="2" id="KW-1185">Reference proteome</keyword>
<comment type="caution">
    <text evidence="1">The sequence shown here is derived from an EMBL/GenBank/DDBJ whole genome shotgun (WGS) entry which is preliminary data.</text>
</comment>
<organism evidence="1 2">
    <name type="scientific">Rhododendron molle</name>
    <name type="common">Chinese azalea</name>
    <name type="synonym">Azalea mollis</name>
    <dbReference type="NCBI Taxonomy" id="49168"/>
    <lineage>
        <taxon>Eukaryota</taxon>
        <taxon>Viridiplantae</taxon>
        <taxon>Streptophyta</taxon>
        <taxon>Embryophyta</taxon>
        <taxon>Tracheophyta</taxon>
        <taxon>Spermatophyta</taxon>
        <taxon>Magnoliopsida</taxon>
        <taxon>eudicotyledons</taxon>
        <taxon>Gunneridae</taxon>
        <taxon>Pentapetalae</taxon>
        <taxon>asterids</taxon>
        <taxon>Ericales</taxon>
        <taxon>Ericaceae</taxon>
        <taxon>Ericoideae</taxon>
        <taxon>Rhodoreae</taxon>
        <taxon>Rhododendron</taxon>
    </lineage>
</organism>
<sequence>MEEEEDDDEPLQIPSVLKALVFACMAGAVTWMIVTDNIITQLIDIVKQHQWWRFTTHLIATIILSMAALILLVISIFSCANMFQQYCNRKTTYVSTDR</sequence>
<gene>
    <name evidence="1" type="ORF">RHMOL_Rhmol12G0250800</name>
</gene>
<evidence type="ECO:0000313" key="1">
    <source>
        <dbReference type="EMBL" id="KAI8529766.1"/>
    </source>
</evidence>
<proteinExistence type="predicted"/>
<evidence type="ECO:0000313" key="2">
    <source>
        <dbReference type="Proteomes" id="UP001062846"/>
    </source>
</evidence>
<name>A0ACC0LLZ0_RHOML</name>
<protein>
    <submittedName>
        <fullName evidence="1">Uncharacterized protein</fullName>
    </submittedName>
</protein>